<dbReference type="AlphaFoldDB" id="A0A928VTG8"/>
<organism evidence="2 3">
    <name type="scientific">Romeriopsis navalis LEGE 11480</name>
    <dbReference type="NCBI Taxonomy" id="2777977"/>
    <lineage>
        <taxon>Bacteria</taxon>
        <taxon>Bacillati</taxon>
        <taxon>Cyanobacteriota</taxon>
        <taxon>Cyanophyceae</taxon>
        <taxon>Leptolyngbyales</taxon>
        <taxon>Leptolyngbyaceae</taxon>
        <taxon>Romeriopsis</taxon>
        <taxon>Romeriopsis navalis</taxon>
    </lineage>
</organism>
<dbReference type="InterPro" id="IPR006311">
    <property type="entry name" value="TAT_signal"/>
</dbReference>
<name>A0A928VTG8_9CYAN</name>
<dbReference type="GO" id="GO:0004197">
    <property type="term" value="F:cysteine-type endopeptidase activity"/>
    <property type="evidence" value="ECO:0007669"/>
    <property type="project" value="InterPro"/>
</dbReference>
<proteinExistence type="predicted"/>
<dbReference type="GO" id="GO:0006508">
    <property type="term" value="P:proteolysis"/>
    <property type="evidence" value="ECO:0007669"/>
    <property type="project" value="InterPro"/>
</dbReference>
<evidence type="ECO:0000259" key="1">
    <source>
        <dbReference type="Pfam" id="PF00656"/>
    </source>
</evidence>
<keyword evidence="3" id="KW-1185">Reference proteome</keyword>
<dbReference type="InterPro" id="IPR011600">
    <property type="entry name" value="Pept_C14_caspase"/>
</dbReference>
<dbReference type="InterPro" id="IPR050452">
    <property type="entry name" value="Metacaspase"/>
</dbReference>
<reference evidence="2" key="1">
    <citation type="submission" date="2020-10" db="EMBL/GenBank/DDBJ databases">
        <authorList>
            <person name="Castelo-Branco R."/>
            <person name="Eusebio N."/>
            <person name="Adriana R."/>
            <person name="Vieira A."/>
            <person name="Brugerolle De Fraissinette N."/>
            <person name="Rezende De Castro R."/>
            <person name="Schneider M.P."/>
            <person name="Vasconcelos V."/>
            <person name="Leao P.N."/>
        </authorList>
    </citation>
    <scope>NUCLEOTIDE SEQUENCE</scope>
    <source>
        <strain evidence="2">LEGE 11480</strain>
    </source>
</reference>
<dbReference type="SUPFAM" id="SSF52129">
    <property type="entry name" value="Caspase-like"/>
    <property type="match status" value="1"/>
</dbReference>
<dbReference type="PROSITE" id="PS51318">
    <property type="entry name" value="TAT"/>
    <property type="match status" value="1"/>
</dbReference>
<dbReference type="Gene3D" id="3.40.50.1460">
    <property type="match status" value="1"/>
</dbReference>
<protein>
    <submittedName>
        <fullName evidence="2">Caspase family protein</fullName>
    </submittedName>
</protein>
<dbReference type="EMBL" id="JADEXQ010000198">
    <property type="protein sequence ID" value="MBE9033428.1"/>
    <property type="molecule type" value="Genomic_DNA"/>
</dbReference>
<dbReference type="PANTHER" id="PTHR48104:SF30">
    <property type="entry name" value="METACASPASE-1"/>
    <property type="match status" value="1"/>
</dbReference>
<dbReference type="PANTHER" id="PTHR48104">
    <property type="entry name" value="METACASPASE-4"/>
    <property type="match status" value="1"/>
</dbReference>
<comment type="caution">
    <text evidence="2">The sequence shown here is derived from an EMBL/GenBank/DDBJ whole genome shotgun (WGS) entry which is preliminary data.</text>
</comment>
<feature type="domain" description="Peptidase C14 caspase" evidence="1">
    <location>
        <begin position="44"/>
        <end position="313"/>
    </location>
</feature>
<dbReference type="Proteomes" id="UP000625316">
    <property type="component" value="Unassembled WGS sequence"/>
</dbReference>
<dbReference type="InterPro" id="IPR029030">
    <property type="entry name" value="Caspase-like_dom_sf"/>
</dbReference>
<gene>
    <name evidence="2" type="ORF">IQ266_27230</name>
</gene>
<feature type="non-terminal residue" evidence="2">
    <location>
        <position position="447"/>
    </location>
</feature>
<evidence type="ECO:0000313" key="3">
    <source>
        <dbReference type="Proteomes" id="UP000625316"/>
    </source>
</evidence>
<dbReference type="RefSeq" id="WP_264328231.1">
    <property type="nucleotide sequence ID" value="NZ_JADEXQ010000198.1"/>
</dbReference>
<dbReference type="GO" id="GO:0005737">
    <property type="term" value="C:cytoplasm"/>
    <property type="evidence" value="ECO:0007669"/>
    <property type="project" value="TreeGrafter"/>
</dbReference>
<evidence type="ECO:0000313" key="2">
    <source>
        <dbReference type="EMBL" id="MBE9033428.1"/>
    </source>
</evidence>
<accession>A0A928VTG8</accession>
<dbReference type="Pfam" id="PF00656">
    <property type="entry name" value="Peptidase_C14"/>
    <property type="match status" value="1"/>
</dbReference>
<sequence length="447" mass="49103">MSKLKRRHFLQFSGATLASIGLSQLDFFTQAQHQNQVLAQSTGRKYALLIGINQYDDRRISELRGCLTDVEMQYKLLRYRYGFAPEDIRVLTDKTTEKPTRDNILRAFEEHLIAKVQPGDVAIFHYSGHGGLMEDPYPIDPKSITNGTLVPIDCQLKARNDIMGRTLFLLSKQVQTDAFTMVLDSCHSGGGTRGNSTVRALRVGRSNEPIADPSKAELDYQKVHREKLKLSETALTKLRRDGIAKGVAIGSAQKEQLAVDAKFSGFHAGALTYLLTRYLWQIPSAEPLEDTFGRLALITREVAADSNNAQQPIKEVAPGKSFDTQPMYQIAADRPNAEGVVTTVPSTGQIEFWLGGVSSSSLKAYQPGSLFSLLDDQGNVTGELEQTGLAGLVGYGVVKQGKPPVVGTLLREKLRNIPSDTPLQVAISPEITTNRDELKSELGKVSN</sequence>